<reference evidence="2" key="1">
    <citation type="submission" date="2014-12" db="EMBL/GenBank/DDBJ databases">
        <title>Insight into the proteome of Arion vulgaris.</title>
        <authorList>
            <person name="Aradska J."/>
            <person name="Bulat T."/>
            <person name="Smidak R."/>
            <person name="Sarate P."/>
            <person name="Gangsoo J."/>
            <person name="Sialana F."/>
            <person name="Bilban M."/>
            <person name="Lubec G."/>
        </authorList>
    </citation>
    <scope>NUCLEOTIDE SEQUENCE</scope>
    <source>
        <tissue evidence="2">Skin</tissue>
    </source>
</reference>
<evidence type="ECO:0000256" key="1">
    <source>
        <dbReference type="SAM" id="MobiDB-lite"/>
    </source>
</evidence>
<accession>A0A0B6YWE6</accession>
<feature type="non-terminal residue" evidence="2">
    <location>
        <position position="1"/>
    </location>
</feature>
<organism evidence="2">
    <name type="scientific">Arion vulgaris</name>
    <dbReference type="NCBI Taxonomy" id="1028688"/>
    <lineage>
        <taxon>Eukaryota</taxon>
        <taxon>Metazoa</taxon>
        <taxon>Spiralia</taxon>
        <taxon>Lophotrochozoa</taxon>
        <taxon>Mollusca</taxon>
        <taxon>Gastropoda</taxon>
        <taxon>Heterobranchia</taxon>
        <taxon>Euthyneura</taxon>
        <taxon>Panpulmonata</taxon>
        <taxon>Eupulmonata</taxon>
        <taxon>Stylommatophora</taxon>
        <taxon>Helicina</taxon>
        <taxon>Arionoidea</taxon>
        <taxon>Arionidae</taxon>
        <taxon>Arion</taxon>
    </lineage>
</organism>
<sequence>FLTNYSNRKNSNHASPQKNTNAGAPTPKKSTETHPLSPVEPTSPVANKEMSDADKKRVMLQVKGLFPKLDPEVVRLATIKCFYNLEEVKIVLTAWEKRYENNEVSRGTAARNGVSSANSSLSSVRSFSPTAGSLEPVGLDDGGTPHKLNTHPSGHSISPKPSTGASSQSF</sequence>
<feature type="compositionally biased region" description="Polar residues" evidence="1">
    <location>
        <begin position="150"/>
        <end position="170"/>
    </location>
</feature>
<evidence type="ECO:0000313" key="2">
    <source>
        <dbReference type="EMBL" id="CEK60659.1"/>
    </source>
</evidence>
<dbReference type="AlphaFoldDB" id="A0A0B6YWE6"/>
<proteinExistence type="predicted"/>
<dbReference type="EMBL" id="HACG01013794">
    <property type="protein sequence ID" value="CEK60659.1"/>
    <property type="molecule type" value="Transcribed_RNA"/>
</dbReference>
<feature type="region of interest" description="Disordered" evidence="1">
    <location>
        <begin position="104"/>
        <end position="170"/>
    </location>
</feature>
<name>A0A0B6YWE6_9EUPU</name>
<feature type="non-terminal residue" evidence="2">
    <location>
        <position position="170"/>
    </location>
</feature>
<feature type="compositionally biased region" description="Polar residues" evidence="1">
    <location>
        <begin position="1"/>
        <end position="23"/>
    </location>
</feature>
<gene>
    <name evidence="2" type="primary">ORF40025</name>
</gene>
<protein>
    <submittedName>
        <fullName evidence="2">Uncharacterized protein</fullName>
    </submittedName>
</protein>
<feature type="region of interest" description="Disordered" evidence="1">
    <location>
        <begin position="1"/>
        <end position="52"/>
    </location>
</feature>
<feature type="compositionally biased region" description="Low complexity" evidence="1">
    <location>
        <begin position="115"/>
        <end position="128"/>
    </location>
</feature>